<reference evidence="2" key="1">
    <citation type="submission" date="2016-10" db="EMBL/GenBank/DDBJ databases">
        <authorList>
            <person name="Varghese N."/>
            <person name="Submissions S."/>
        </authorList>
    </citation>
    <scope>NUCLEOTIDE SEQUENCE [LARGE SCALE GENOMIC DNA]</scope>
    <source>
        <strain evidence="2">DSM 44268</strain>
    </source>
</reference>
<dbReference type="STRING" id="1550231.SAMN05660662_3801"/>
<keyword evidence="2" id="KW-1185">Reference proteome</keyword>
<evidence type="ECO:0000313" key="2">
    <source>
        <dbReference type="Proteomes" id="UP000199406"/>
    </source>
</evidence>
<proteinExistence type="predicted"/>
<dbReference type="AlphaFoldDB" id="A0A1G7PZS0"/>
<name>A0A1G7PZS0_9ACTN</name>
<evidence type="ECO:0000313" key="1">
    <source>
        <dbReference type="EMBL" id="SDF91169.1"/>
    </source>
</evidence>
<organism evidence="1 2">
    <name type="scientific">Blastococcus aurantiacus</name>
    <dbReference type="NCBI Taxonomy" id="1550231"/>
    <lineage>
        <taxon>Bacteria</taxon>
        <taxon>Bacillati</taxon>
        <taxon>Actinomycetota</taxon>
        <taxon>Actinomycetes</taxon>
        <taxon>Geodermatophilales</taxon>
        <taxon>Geodermatophilaceae</taxon>
        <taxon>Blastococcus</taxon>
    </lineage>
</organism>
<protein>
    <submittedName>
        <fullName evidence="1">Uncharacterized protein</fullName>
    </submittedName>
</protein>
<accession>A0A1G7PZS0</accession>
<dbReference type="EMBL" id="FNBT01000008">
    <property type="protein sequence ID" value="SDF91169.1"/>
    <property type="molecule type" value="Genomic_DNA"/>
</dbReference>
<dbReference type="Proteomes" id="UP000199406">
    <property type="component" value="Unassembled WGS sequence"/>
</dbReference>
<gene>
    <name evidence="1" type="ORF">SAMN05660662_3801</name>
</gene>
<sequence>MPAEQVRALGRSLTGRAGTVDDVRGRLVDDGDVDGPLRTPVELLLDRHRLLATALAGELRWLGSTVVGIADAWVRLDAGLLLPVPHDGPGR</sequence>